<name>A0A5C5YCA7_9PLAN</name>
<keyword evidence="3" id="KW-1185">Reference proteome</keyword>
<dbReference type="InterPro" id="IPR011042">
    <property type="entry name" value="6-blade_b-propeller_TolB-like"/>
</dbReference>
<protein>
    <submittedName>
        <fullName evidence="2">Protein TolB</fullName>
    </submittedName>
</protein>
<sequence length="812" mass="91624">MPTVKSCCAIGILFCSFRFLDAASIEQDLLPGDVAQIVFAERSLNYDGHWYANFGYYADDRDRKAYGAFGRLAKLDVATGKVTVLLDDPKGAVRDPVVHYDGQTIVFSYRPGDSDFYHLYEIQTDGTGLRQLTDGPFDDIEPTWMPDDSLVFVSTRAKRWVNCWLTHVAVLYACDRNGQNIHQLSANIEHDNTPWPLNDGRILYQRWEYIDRSQVDYHHLWTMNPDGSGAMVFYGNQSPSTLMIDAKPIPGTDNVVSIFSPGHGRKEHAGAVYVVSPKQGPDQESSAIRITPEKDFNYRDPYAVTPDLILCARTSKLLWISPDGQQGELYQVDAERAEQSVWVHEPRPLVPRQREPVIPSRVNARQATGRMFLSDVKQGRRMKKGGKPITRLLVVESLPKPINYTGGMEPISYGGTFTLERLLGTVPVESDGSAFFEVPALRSLFFIAVDEDGDTVKRMQSFTNVMPGETTGCVGCHEHRTQSPDMIDTTQDYLAIGRPPSQIQPIEGVPDVFDFPRDIQPILDRHCVTCHCTERREGGVMLTGDHGPVYSHSYYMLTYLKQFVDGRNEAKSNLSPYSIGAAVSPLMQKLSGEHYGVNATETERKIVKYWIETGAPYPGTYAALASGMIGGYQENKQVHHTGREWPETILAAAAIRRRCVSCHEKIPKDLSDNSQISFWRPTWDEPNLGRTRHIVFNLTHPEKSLVLRAPLVKEAGGEGRCGDKPVFRSKHDPDYQAILSMIRAGHQDLQKRKRFDMPGFEPTAPYVREMKRFGILPPEFQLGRDAIDVYETDRAYWESLWYHPVDHEVTVP</sequence>
<gene>
    <name evidence="2" type="primary">tolB</name>
    <name evidence="2" type="ORF">Pan14r_32600</name>
</gene>
<comment type="caution">
    <text evidence="2">The sequence shown here is derived from an EMBL/GenBank/DDBJ whole genome shotgun (WGS) entry which is preliminary data.</text>
</comment>
<dbReference type="SUPFAM" id="SSF69304">
    <property type="entry name" value="Tricorn protease N-terminal domain"/>
    <property type="match status" value="1"/>
</dbReference>
<dbReference type="Gene3D" id="2.120.10.30">
    <property type="entry name" value="TolB, C-terminal domain"/>
    <property type="match status" value="1"/>
</dbReference>
<accession>A0A5C5YCA7</accession>
<organism evidence="2 3">
    <name type="scientific">Crateriforma conspicua</name>
    <dbReference type="NCBI Taxonomy" id="2527996"/>
    <lineage>
        <taxon>Bacteria</taxon>
        <taxon>Pseudomonadati</taxon>
        <taxon>Planctomycetota</taxon>
        <taxon>Planctomycetia</taxon>
        <taxon>Planctomycetales</taxon>
        <taxon>Planctomycetaceae</taxon>
        <taxon>Crateriforma</taxon>
    </lineage>
</organism>
<dbReference type="Proteomes" id="UP000317238">
    <property type="component" value="Unassembled WGS sequence"/>
</dbReference>
<dbReference type="RefSeq" id="WP_146439552.1">
    <property type="nucleotide sequence ID" value="NZ_SJPL01000001.1"/>
</dbReference>
<dbReference type="AlphaFoldDB" id="A0A5C5YCA7"/>
<dbReference type="InterPro" id="IPR036280">
    <property type="entry name" value="Multihaem_cyt_sf"/>
</dbReference>
<dbReference type="SUPFAM" id="SSF48695">
    <property type="entry name" value="Multiheme cytochromes"/>
    <property type="match status" value="1"/>
</dbReference>
<dbReference type="InterPro" id="IPR040698">
    <property type="entry name" value="HZS_alpha_mid"/>
</dbReference>
<evidence type="ECO:0000313" key="2">
    <source>
        <dbReference type="EMBL" id="TWT70952.1"/>
    </source>
</evidence>
<dbReference type="Pfam" id="PF07676">
    <property type="entry name" value="PD40"/>
    <property type="match status" value="1"/>
</dbReference>
<evidence type="ECO:0000259" key="1">
    <source>
        <dbReference type="Pfam" id="PF18582"/>
    </source>
</evidence>
<proteinExistence type="predicted"/>
<dbReference type="InterPro" id="IPR011659">
    <property type="entry name" value="WD40"/>
</dbReference>
<dbReference type="OrthoDB" id="221261at2"/>
<dbReference type="Pfam" id="PF18582">
    <property type="entry name" value="HZS_alpha"/>
    <property type="match status" value="1"/>
</dbReference>
<feature type="domain" description="Hydrazine synthase alpha subunit middle" evidence="1">
    <location>
        <begin position="417"/>
        <end position="478"/>
    </location>
</feature>
<reference evidence="2 3" key="1">
    <citation type="submission" date="2019-02" db="EMBL/GenBank/DDBJ databases">
        <title>Deep-cultivation of Planctomycetes and their phenomic and genomic characterization uncovers novel biology.</title>
        <authorList>
            <person name="Wiegand S."/>
            <person name="Jogler M."/>
            <person name="Boedeker C."/>
            <person name="Pinto D."/>
            <person name="Vollmers J."/>
            <person name="Rivas-Marin E."/>
            <person name="Kohn T."/>
            <person name="Peeters S.H."/>
            <person name="Heuer A."/>
            <person name="Rast P."/>
            <person name="Oberbeckmann S."/>
            <person name="Bunk B."/>
            <person name="Jeske O."/>
            <person name="Meyerdierks A."/>
            <person name="Storesund J.E."/>
            <person name="Kallscheuer N."/>
            <person name="Luecker S."/>
            <person name="Lage O.M."/>
            <person name="Pohl T."/>
            <person name="Merkel B.J."/>
            <person name="Hornburger P."/>
            <person name="Mueller R.-W."/>
            <person name="Bruemmer F."/>
            <person name="Labrenz M."/>
            <person name="Spormann A.M."/>
            <person name="Op Den Camp H."/>
            <person name="Overmann J."/>
            <person name="Amann R."/>
            <person name="Jetten M.S.M."/>
            <person name="Mascher T."/>
            <person name="Medema M.H."/>
            <person name="Devos D.P."/>
            <person name="Kaster A.-K."/>
            <person name="Ovreas L."/>
            <person name="Rohde M."/>
            <person name="Galperin M.Y."/>
            <person name="Jogler C."/>
        </authorList>
    </citation>
    <scope>NUCLEOTIDE SEQUENCE [LARGE SCALE GENOMIC DNA]</scope>
    <source>
        <strain evidence="2 3">Pan14r</strain>
    </source>
</reference>
<dbReference type="EMBL" id="SJPL01000001">
    <property type="protein sequence ID" value="TWT70952.1"/>
    <property type="molecule type" value="Genomic_DNA"/>
</dbReference>
<evidence type="ECO:0000313" key="3">
    <source>
        <dbReference type="Proteomes" id="UP000317238"/>
    </source>
</evidence>